<feature type="domain" description="ABC transmembrane type-1" evidence="10">
    <location>
        <begin position="277"/>
        <end position="528"/>
    </location>
</feature>
<evidence type="ECO:0000256" key="7">
    <source>
        <dbReference type="ARBA" id="ARBA00023136"/>
    </source>
</evidence>
<keyword evidence="4" id="KW-0547">Nucleotide-binding</keyword>
<feature type="domain" description="ABC transmembrane type-1" evidence="10">
    <location>
        <begin position="958"/>
        <end position="1128"/>
    </location>
</feature>
<feature type="transmembrane region" description="Helical" evidence="8">
    <location>
        <begin position="1071"/>
        <end position="1093"/>
    </location>
</feature>
<dbReference type="InterPro" id="IPR011527">
    <property type="entry name" value="ABC1_TM_dom"/>
</dbReference>
<name>A0AAN7ZBW1_9PEZI</name>
<keyword evidence="2" id="KW-0813">Transport</keyword>
<dbReference type="GO" id="GO:0016887">
    <property type="term" value="F:ATP hydrolysis activity"/>
    <property type="evidence" value="ECO:0007669"/>
    <property type="project" value="InterPro"/>
</dbReference>
<dbReference type="SUPFAM" id="SSF90123">
    <property type="entry name" value="ABC transporter transmembrane region"/>
    <property type="match status" value="2"/>
</dbReference>
<dbReference type="InterPro" id="IPR017871">
    <property type="entry name" value="ABC_transporter-like_CS"/>
</dbReference>
<feature type="transmembrane region" description="Helical" evidence="8">
    <location>
        <begin position="69"/>
        <end position="91"/>
    </location>
</feature>
<dbReference type="SMART" id="SM00382">
    <property type="entry name" value="AAA"/>
    <property type="match status" value="1"/>
</dbReference>
<dbReference type="EMBL" id="JAWHQM010000033">
    <property type="protein sequence ID" value="KAK5633576.1"/>
    <property type="molecule type" value="Genomic_DNA"/>
</dbReference>
<evidence type="ECO:0000256" key="4">
    <source>
        <dbReference type="ARBA" id="ARBA00022741"/>
    </source>
</evidence>
<evidence type="ECO:0000259" key="9">
    <source>
        <dbReference type="PROSITE" id="PS50893"/>
    </source>
</evidence>
<dbReference type="InterPro" id="IPR056227">
    <property type="entry name" value="TMD0_ABC"/>
</dbReference>
<dbReference type="SUPFAM" id="SSF52540">
    <property type="entry name" value="P-loop containing nucleoside triphosphate hydrolases"/>
    <property type="match status" value="1"/>
</dbReference>
<comment type="caution">
    <text evidence="11">The sequence shown here is derived from an EMBL/GenBank/DDBJ whole genome shotgun (WGS) entry which is preliminary data.</text>
</comment>
<keyword evidence="5" id="KW-0067">ATP-binding</keyword>
<evidence type="ECO:0000256" key="8">
    <source>
        <dbReference type="SAM" id="Phobius"/>
    </source>
</evidence>
<proteinExistence type="predicted"/>
<evidence type="ECO:0000256" key="3">
    <source>
        <dbReference type="ARBA" id="ARBA00022692"/>
    </source>
</evidence>
<dbReference type="InterPro" id="IPR003593">
    <property type="entry name" value="AAA+_ATPase"/>
</dbReference>
<keyword evidence="7 8" id="KW-0472">Membrane</keyword>
<comment type="subcellular location">
    <subcellularLocation>
        <location evidence="1">Membrane</location>
        <topology evidence="1">Multi-pass membrane protein</topology>
    </subcellularLocation>
</comment>
<evidence type="ECO:0000259" key="10">
    <source>
        <dbReference type="PROSITE" id="PS50929"/>
    </source>
</evidence>
<dbReference type="PROSITE" id="PS50929">
    <property type="entry name" value="ABC_TM1F"/>
    <property type="match status" value="2"/>
</dbReference>
<keyword evidence="12" id="KW-1185">Reference proteome</keyword>
<dbReference type="InterPro" id="IPR003439">
    <property type="entry name" value="ABC_transporter-like_ATP-bd"/>
</dbReference>
<feature type="transmembrane region" description="Helical" evidence="8">
    <location>
        <begin position="984"/>
        <end position="1011"/>
    </location>
</feature>
<dbReference type="InterPro" id="IPR050173">
    <property type="entry name" value="ABC_transporter_C-like"/>
</dbReference>
<dbReference type="PANTHER" id="PTHR24223:SF399">
    <property type="entry name" value="ABC TRANSPORTER ATNG"/>
    <property type="match status" value="1"/>
</dbReference>
<dbReference type="CDD" id="cd03250">
    <property type="entry name" value="ABCC_MRP_domain1"/>
    <property type="match status" value="1"/>
</dbReference>
<feature type="transmembrane region" description="Helical" evidence="8">
    <location>
        <begin position="129"/>
        <end position="147"/>
    </location>
</feature>
<dbReference type="InterPro" id="IPR036640">
    <property type="entry name" value="ABC1_TM_sf"/>
</dbReference>
<evidence type="ECO:0000256" key="1">
    <source>
        <dbReference type="ARBA" id="ARBA00004141"/>
    </source>
</evidence>
<organism evidence="11 12">
    <name type="scientific">Xylaria bambusicola</name>
    <dbReference type="NCBI Taxonomy" id="326684"/>
    <lineage>
        <taxon>Eukaryota</taxon>
        <taxon>Fungi</taxon>
        <taxon>Dikarya</taxon>
        <taxon>Ascomycota</taxon>
        <taxon>Pezizomycotina</taxon>
        <taxon>Sordariomycetes</taxon>
        <taxon>Xylariomycetidae</taxon>
        <taxon>Xylariales</taxon>
        <taxon>Xylariaceae</taxon>
        <taxon>Xylaria</taxon>
    </lineage>
</organism>
<dbReference type="Gene3D" id="1.20.1560.10">
    <property type="entry name" value="ABC transporter type 1, transmembrane domain"/>
    <property type="match status" value="2"/>
</dbReference>
<evidence type="ECO:0000256" key="2">
    <source>
        <dbReference type="ARBA" id="ARBA00022448"/>
    </source>
</evidence>
<gene>
    <name evidence="11" type="ORF">RRF57_009290</name>
</gene>
<dbReference type="PROSITE" id="PS50893">
    <property type="entry name" value="ABC_TRANSPORTER_2"/>
    <property type="match status" value="1"/>
</dbReference>
<evidence type="ECO:0000256" key="6">
    <source>
        <dbReference type="ARBA" id="ARBA00022989"/>
    </source>
</evidence>
<evidence type="ECO:0008006" key="13">
    <source>
        <dbReference type="Google" id="ProtNLM"/>
    </source>
</evidence>
<evidence type="ECO:0000313" key="11">
    <source>
        <dbReference type="EMBL" id="KAK5633576.1"/>
    </source>
</evidence>
<dbReference type="GO" id="GO:0005524">
    <property type="term" value="F:ATP binding"/>
    <property type="evidence" value="ECO:0007669"/>
    <property type="project" value="UniProtKB-KW"/>
</dbReference>
<feature type="transmembrane region" description="Helical" evidence="8">
    <location>
        <begin position="394"/>
        <end position="416"/>
    </location>
</feature>
<dbReference type="PANTHER" id="PTHR24223">
    <property type="entry name" value="ATP-BINDING CASSETTE SUB-FAMILY C"/>
    <property type="match status" value="1"/>
</dbReference>
<keyword evidence="6 8" id="KW-1133">Transmembrane helix</keyword>
<accession>A0AAN7ZBW1</accession>
<dbReference type="GO" id="GO:0016020">
    <property type="term" value="C:membrane"/>
    <property type="evidence" value="ECO:0007669"/>
    <property type="project" value="UniProtKB-SubCell"/>
</dbReference>
<dbReference type="Pfam" id="PF00664">
    <property type="entry name" value="ABC_membrane"/>
    <property type="match status" value="1"/>
</dbReference>
<feature type="domain" description="ABC transporter" evidence="9">
    <location>
        <begin position="586"/>
        <end position="815"/>
    </location>
</feature>
<dbReference type="PROSITE" id="PS00211">
    <property type="entry name" value="ABC_TRANSPORTER_1"/>
    <property type="match status" value="1"/>
</dbReference>
<protein>
    <recommendedName>
        <fullName evidence="13">ABC transmembrane type-1 domain-containing protein</fullName>
    </recommendedName>
</protein>
<reference evidence="11 12" key="1">
    <citation type="submission" date="2023-10" db="EMBL/GenBank/DDBJ databases">
        <title>Draft genome sequence of Xylaria bambusicola isolate GMP-LS, the root and basal stem rot pathogen of sugarcane in Indonesia.</title>
        <authorList>
            <person name="Selvaraj P."/>
            <person name="Muralishankar V."/>
            <person name="Muruganantham S."/>
            <person name="Sp S."/>
            <person name="Haryani S."/>
            <person name="Lau K.J.X."/>
            <person name="Naqvi N.I."/>
        </authorList>
    </citation>
    <scope>NUCLEOTIDE SEQUENCE [LARGE SCALE GENOMIC DNA]</scope>
    <source>
        <strain evidence="11">GMP-LS</strain>
    </source>
</reference>
<keyword evidence="3 8" id="KW-0812">Transmembrane</keyword>
<evidence type="ECO:0000313" key="12">
    <source>
        <dbReference type="Proteomes" id="UP001305414"/>
    </source>
</evidence>
<dbReference type="Proteomes" id="UP001305414">
    <property type="component" value="Unassembled WGS sequence"/>
</dbReference>
<dbReference type="CDD" id="cd18580">
    <property type="entry name" value="ABC_6TM_ABCC_D2"/>
    <property type="match status" value="1"/>
</dbReference>
<feature type="transmembrane region" description="Helical" evidence="8">
    <location>
        <begin position="256"/>
        <end position="279"/>
    </location>
</feature>
<evidence type="ECO:0000256" key="5">
    <source>
        <dbReference type="ARBA" id="ARBA00022840"/>
    </source>
</evidence>
<sequence length="1153" mass="126744">MDSIKILLCGDSSFGPGVEKGCRGGFDFTVQFEELILAILPAVVFLLLAPFRTFTLLRRRVIARRNGIYAAKLTTIAAYIGLQLALLVYWAKPELRSSVSIASTTLSLTSGLSLALLSHLEHSKSIRPSFIITFYLLFTALLDIARVRTQWLLQDADGIATTLTASLTVKITLLSLEAIEKRRLLKHEDHEYPPESTSGPFGRGFFLWLNSLLLSGFRKVLSPADLPSISEKLDSQVLAEDLTREWEKCNKKKPHALALVTVLTFRWEVLLIVFPKFAYVALSLSQPFLIREAVSFVQNTQSENGNDVGYGLIGAFALVTMGWASHLTYRLMTMMRGGLISIIYQKMLRTQVTNLNDSAAVTLMGTDVQRIAETFHYLLVETVPEFIQLATATYLLYLQLGAVFVVLLILSIAGTLSSGQIADKVSKAQKTWLEFIQTRLTRQMLNAIQTLRDAEIAKSKKYRQVQAYYISTVNTLEILAKVLLFGAYAIVGHINGTDTLSISQAISSLALITLVSMPLSSILTAIPQGWGALGCFQRIQAFLNDTAYENDQSISNTNCALFNENLPSSADIELSSALPQTGLVKISLENASFGWSQSLQHLVSESTVRIESSKTHLTILTGPVGCGKSTFLKGILKETPYHSGHIANLRSHVAFCDQTPWLISGSIRANIIGESKYDERWYLSVVSACALDIDINRLPHGDLTVVGSKGVKLSGGQKQRISIARAVYSRKPIAILDDVLSGLDTATEEAVFRGVFGKNGLFRNIDTTVILATHSVKLLPEADLILAMNESGKIVEQGSFSELNVPGCYVHSLRINNPQSLAGVDGEPSPANQYTTAYQNAPVETQDQDASRRTGDWATYKYYIAALGRWKLLLFLAFVTVNETANGVQTVWLNWWAQSNEQGGPPRLGHWLGVFAAFSVAEIVRLVSSIAGKAPSPFHFDGGSKRTYVFHCTDGNGFSQDLRLADMTLPGAIINVAFQTGQCILATVLAATAVGYFAAVLPFVIFVLYLIQRFYLRTSRQLRLLELETSAPLFSHFVESMSGIVTIRAFGWTGAYTDKMNKLLDQSQKPFYLLLCIQRWLVLVLLVGLAVALRSKVNPGFLGIALVQLTSLSHALTSLVQFWTLLETSLGAIARIKDFSENTPSETAAEESS</sequence>
<dbReference type="InterPro" id="IPR044726">
    <property type="entry name" value="ABCC_6TM_D2"/>
</dbReference>
<feature type="transmembrane region" description="Helical" evidence="8">
    <location>
        <begin position="35"/>
        <end position="57"/>
    </location>
</feature>
<dbReference type="InterPro" id="IPR027417">
    <property type="entry name" value="P-loop_NTPase"/>
</dbReference>
<dbReference type="Pfam" id="PF24357">
    <property type="entry name" value="TMD0_ABC"/>
    <property type="match status" value="1"/>
</dbReference>
<feature type="transmembrane region" description="Helical" evidence="8">
    <location>
        <begin position="308"/>
        <end position="329"/>
    </location>
</feature>
<dbReference type="Pfam" id="PF00005">
    <property type="entry name" value="ABC_tran"/>
    <property type="match status" value="1"/>
</dbReference>
<dbReference type="GO" id="GO:0140359">
    <property type="term" value="F:ABC-type transporter activity"/>
    <property type="evidence" value="ECO:0007669"/>
    <property type="project" value="InterPro"/>
</dbReference>
<dbReference type="Gene3D" id="3.40.50.300">
    <property type="entry name" value="P-loop containing nucleotide triphosphate hydrolases"/>
    <property type="match status" value="1"/>
</dbReference>
<dbReference type="AlphaFoldDB" id="A0AAN7ZBW1"/>